<dbReference type="AlphaFoldDB" id="S6B267"/>
<dbReference type="SUPFAM" id="SSF82866">
    <property type="entry name" value="Multidrug efflux transporter AcrB transmembrane domain"/>
    <property type="match status" value="2"/>
</dbReference>
<feature type="transmembrane region" description="Helical" evidence="1">
    <location>
        <begin position="464"/>
        <end position="487"/>
    </location>
</feature>
<dbReference type="GO" id="GO:0042910">
    <property type="term" value="F:xenobiotic transmembrane transporter activity"/>
    <property type="evidence" value="ECO:0007669"/>
    <property type="project" value="TreeGrafter"/>
</dbReference>
<dbReference type="Proteomes" id="UP000015503">
    <property type="component" value="Chromosome"/>
</dbReference>
<dbReference type="Gene3D" id="3.30.70.1320">
    <property type="entry name" value="Multidrug efflux transporter AcrB pore domain like"/>
    <property type="match status" value="1"/>
</dbReference>
<feature type="transmembrane region" description="Helical" evidence="1">
    <location>
        <begin position="335"/>
        <end position="355"/>
    </location>
</feature>
<dbReference type="Gene3D" id="3.30.2090.10">
    <property type="entry name" value="Multidrug efflux transporter AcrB TolC docking domain, DN and DC subdomains"/>
    <property type="match status" value="2"/>
</dbReference>
<dbReference type="InterPro" id="IPR027463">
    <property type="entry name" value="AcrB_DN_DC_subdom"/>
</dbReference>
<sequence length="1022" mass="111735">MDTAGYFIRNKVNSWIAILLLGLGGLYALSEIGRLEDPAFTVKTAVVVTRYPGASPQQVEEEVTYPLESAIQQLPQVDILTSISSAGLSQITVDIRAEFMADQLPQVWDELRRRVNDQAPRLPPGVLPPLVNDDFGDVFGIMLSISGPGYSYRELRDFTDYLRRELVLVPGVGKVAMVGQQPEEVQIEIARDKMSALGIPPARLMELLGRQNTVSDAGNLRVGSELIRLHPTGEFTDISDLEQLLVSLPGSPNAVYLKDIATVRMGFGDEPGNIYRANGKPALALGISFAPRVNVVDVGDAVHRRLAELEGNRPAGMLISAFYDQSYEVRNSVDGFLLSFLLSLLIVVGTLLIFMGLRSGLVIAAVLSLNVLGSLLIMYMLGIELQRISLGAMIIALAMLVDNAIVVVEGVLIGRQSGQGILDAINRVIKQTTWPLLGGTIIAILAFAPIGLSQDSTGEYCRSLFEVLLISLLLSWVTAITITPLFAKWAFEKMAVPAEGEAQADPYQGWLYRAYGGMLAVVVRFGKLTLLLMAGLLVAAIMGFGQVRQSFFPPANTPMFFVDLWLPQGTDINHTRALAAAVDQHILGREGVDRVVTTIGQGTLRFILTYSGERQYSNYAQVLVRTENLGQIPPLIDELNVYLRENFPEAQVTLKRLMFGPSAGSPIEARFTGADPNVLRRLGAQAVDILRADAVAAGVGHDWQARGKMVRPQFSEARGRELGIDKRDIDSTLRMSFGGLPLGLYRDGTRQMPIVLRTPDSDRNNAERLSDVQIWSNGRQSYVPIEQVVSAFLTQWEDPLVMRRDRKRTLTVQSEIAPESGETSDELLQRVKARIEAIPLPVGYQLEWGGDYESSRDARAAVFGSLPMAFLAMFLITVLMFGSVGKASMIWATIPLAMIGVTLGFLVTGIPFGFMALLGLLSLSGMLIRNGIVLMEEIRAQLDLGKAPYDALIYAATSRLRPICLTALTTILGLAPLLFDAFFQSMAVVIMFGLGFATLLTLLVLPVMYSTFNGIRKEPKPT</sequence>
<feature type="transmembrane region" description="Helical" evidence="1">
    <location>
        <begin position="388"/>
        <end position="413"/>
    </location>
</feature>
<feature type="transmembrane region" description="Helical" evidence="1">
    <location>
        <begin position="888"/>
        <end position="921"/>
    </location>
</feature>
<organism evidence="2 3">
    <name type="scientific">Metapseudomonas resinovorans NBRC 106553</name>
    <dbReference type="NCBI Taxonomy" id="1245471"/>
    <lineage>
        <taxon>Bacteria</taxon>
        <taxon>Pseudomonadati</taxon>
        <taxon>Pseudomonadota</taxon>
        <taxon>Gammaproteobacteria</taxon>
        <taxon>Pseudomonadales</taxon>
        <taxon>Pseudomonadaceae</taxon>
        <taxon>Metapseudomonas</taxon>
    </lineage>
</organism>
<dbReference type="Gene3D" id="3.30.70.1430">
    <property type="entry name" value="Multidrug efflux transporter AcrB pore domain"/>
    <property type="match status" value="2"/>
</dbReference>
<dbReference type="EMBL" id="AP013068">
    <property type="protein sequence ID" value="BAN51301.1"/>
    <property type="molecule type" value="Genomic_DNA"/>
</dbReference>
<feature type="transmembrane region" description="Helical" evidence="1">
    <location>
        <begin position="963"/>
        <end position="983"/>
    </location>
</feature>
<dbReference type="KEGG" id="pre:PCA10_55690"/>
<dbReference type="SUPFAM" id="SSF82714">
    <property type="entry name" value="Multidrug efflux transporter AcrB TolC docking domain, DN and DC subdomains"/>
    <property type="match status" value="2"/>
</dbReference>
<feature type="transmembrane region" description="Helical" evidence="1">
    <location>
        <begin position="989"/>
        <end position="1012"/>
    </location>
</feature>
<feature type="transmembrane region" description="Helical" evidence="1">
    <location>
        <begin position="433"/>
        <end position="452"/>
    </location>
</feature>
<keyword evidence="1" id="KW-0812">Transmembrane</keyword>
<dbReference type="RefSeq" id="WP_016495421.1">
    <property type="nucleotide sequence ID" value="NC_021499.1"/>
</dbReference>
<feature type="transmembrane region" description="Helical" evidence="1">
    <location>
        <begin position="525"/>
        <end position="544"/>
    </location>
</feature>
<evidence type="ECO:0000256" key="1">
    <source>
        <dbReference type="SAM" id="Phobius"/>
    </source>
</evidence>
<dbReference type="Pfam" id="PF00873">
    <property type="entry name" value="ACR_tran"/>
    <property type="match status" value="1"/>
</dbReference>
<protein>
    <submittedName>
        <fullName evidence="2">Triclosan efflux pump membrane protein TriC</fullName>
    </submittedName>
</protein>
<dbReference type="Gene3D" id="3.30.70.1440">
    <property type="entry name" value="Multidrug efflux transporter AcrB pore domain"/>
    <property type="match status" value="1"/>
</dbReference>
<accession>S6B267</accession>
<dbReference type="PANTHER" id="PTHR32063:SF18">
    <property type="entry name" value="CATION EFFLUX SYSTEM PROTEIN"/>
    <property type="match status" value="1"/>
</dbReference>
<dbReference type="SMR" id="S6B267"/>
<dbReference type="PRINTS" id="PR00702">
    <property type="entry name" value="ACRIFLAVINRP"/>
</dbReference>
<name>S6B267_METRE</name>
<feature type="transmembrane region" description="Helical" evidence="1">
    <location>
        <begin position="12"/>
        <end position="29"/>
    </location>
</feature>
<proteinExistence type="predicted"/>
<evidence type="ECO:0000313" key="2">
    <source>
        <dbReference type="EMBL" id="BAN51301.1"/>
    </source>
</evidence>
<dbReference type="InterPro" id="IPR001036">
    <property type="entry name" value="Acrflvin-R"/>
</dbReference>
<evidence type="ECO:0000313" key="3">
    <source>
        <dbReference type="Proteomes" id="UP000015503"/>
    </source>
</evidence>
<dbReference type="STRING" id="1245471.PCA10_55690"/>
<dbReference type="eggNOG" id="COG0841">
    <property type="taxonomic scope" value="Bacteria"/>
</dbReference>
<dbReference type="PATRIC" id="fig|1245471.3.peg.5653"/>
<keyword evidence="3" id="KW-1185">Reference proteome</keyword>
<feature type="transmembrane region" description="Helical" evidence="1">
    <location>
        <begin position="860"/>
        <end position="882"/>
    </location>
</feature>
<feature type="transmembrane region" description="Helical" evidence="1">
    <location>
        <begin position="361"/>
        <end position="381"/>
    </location>
</feature>
<dbReference type="HOGENOM" id="CLU_002755_1_2_6"/>
<keyword evidence="1" id="KW-0472">Membrane</keyword>
<dbReference type="OrthoDB" id="9757940at2"/>
<gene>
    <name evidence="2" type="primary">triC</name>
    <name evidence="2" type="ORF">PCA10_55690</name>
</gene>
<dbReference type="Gene3D" id="1.20.1640.10">
    <property type="entry name" value="Multidrug efflux transporter AcrB transmembrane domain"/>
    <property type="match status" value="2"/>
</dbReference>
<dbReference type="SUPFAM" id="SSF82693">
    <property type="entry name" value="Multidrug efflux transporter AcrB pore domain, PN1, PN2, PC1 and PC2 subdomains"/>
    <property type="match status" value="3"/>
</dbReference>
<reference evidence="2 3" key="1">
    <citation type="journal article" date="2013" name="Genome Announc.">
        <title>Complete Genome Sequence of the Carbazole Degrader Pseudomonas resinovorans Strain CA10 (NBRC 106553).</title>
        <authorList>
            <person name="Shintani M."/>
            <person name="Hosoyama A."/>
            <person name="Ohji S."/>
            <person name="Tsuchikane K."/>
            <person name="Takarada H."/>
            <person name="Yamazoe A."/>
            <person name="Fujita N."/>
            <person name="Nojiri H."/>
        </authorList>
    </citation>
    <scope>NUCLEOTIDE SEQUENCE [LARGE SCALE GENOMIC DNA]</scope>
    <source>
        <strain evidence="2 3">NBRC 106553</strain>
    </source>
</reference>
<keyword evidence="1" id="KW-1133">Transmembrane helix</keyword>
<dbReference type="PANTHER" id="PTHR32063">
    <property type="match status" value="1"/>
</dbReference>
<dbReference type="GO" id="GO:0005886">
    <property type="term" value="C:plasma membrane"/>
    <property type="evidence" value="ECO:0007669"/>
    <property type="project" value="TreeGrafter"/>
</dbReference>